<organism evidence="2 3">
    <name type="scientific">Aplosporella prunicola CBS 121167</name>
    <dbReference type="NCBI Taxonomy" id="1176127"/>
    <lineage>
        <taxon>Eukaryota</taxon>
        <taxon>Fungi</taxon>
        <taxon>Dikarya</taxon>
        <taxon>Ascomycota</taxon>
        <taxon>Pezizomycotina</taxon>
        <taxon>Dothideomycetes</taxon>
        <taxon>Dothideomycetes incertae sedis</taxon>
        <taxon>Botryosphaeriales</taxon>
        <taxon>Aplosporellaceae</taxon>
        <taxon>Aplosporella</taxon>
    </lineage>
</organism>
<name>A0A6A6B0R9_9PEZI</name>
<dbReference type="Proteomes" id="UP000799438">
    <property type="component" value="Unassembled WGS sequence"/>
</dbReference>
<keyword evidence="1" id="KW-0812">Transmembrane</keyword>
<gene>
    <name evidence="2" type="ORF">K452DRAFT_117475</name>
</gene>
<evidence type="ECO:0000256" key="1">
    <source>
        <dbReference type="SAM" id="Phobius"/>
    </source>
</evidence>
<sequence>METRSPEPPAEKRETARRKSFAGGFSILVPSNICCLEAGTLTRQESSFSKSGEPRQDPVIVLLFFFFFYRRRRRRALRACVFVGVRIERRRQRRAAPRTQRPVIL</sequence>
<keyword evidence="1" id="KW-1133">Transmembrane helix</keyword>
<evidence type="ECO:0000313" key="3">
    <source>
        <dbReference type="Proteomes" id="UP000799438"/>
    </source>
</evidence>
<feature type="transmembrane region" description="Helical" evidence="1">
    <location>
        <begin position="21"/>
        <end position="42"/>
    </location>
</feature>
<feature type="transmembrane region" description="Helical" evidence="1">
    <location>
        <begin position="54"/>
        <end position="69"/>
    </location>
</feature>
<proteinExistence type="predicted"/>
<reference evidence="2" key="1">
    <citation type="journal article" date="2020" name="Stud. Mycol.">
        <title>101 Dothideomycetes genomes: a test case for predicting lifestyles and emergence of pathogens.</title>
        <authorList>
            <person name="Haridas S."/>
            <person name="Albert R."/>
            <person name="Binder M."/>
            <person name="Bloem J."/>
            <person name="Labutti K."/>
            <person name="Salamov A."/>
            <person name="Andreopoulos B."/>
            <person name="Baker S."/>
            <person name="Barry K."/>
            <person name="Bills G."/>
            <person name="Bluhm B."/>
            <person name="Cannon C."/>
            <person name="Castanera R."/>
            <person name="Culley D."/>
            <person name="Daum C."/>
            <person name="Ezra D."/>
            <person name="Gonzalez J."/>
            <person name="Henrissat B."/>
            <person name="Kuo A."/>
            <person name="Liang C."/>
            <person name="Lipzen A."/>
            <person name="Lutzoni F."/>
            <person name="Magnuson J."/>
            <person name="Mondo S."/>
            <person name="Nolan M."/>
            <person name="Ohm R."/>
            <person name="Pangilinan J."/>
            <person name="Park H.-J."/>
            <person name="Ramirez L."/>
            <person name="Alfaro M."/>
            <person name="Sun H."/>
            <person name="Tritt A."/>
            <person name="Yoshinaga Y."/>
            <person name="Zwiers L.-H."/>
            <person name="Turgeon B."/>
            <person name="Goodwin S."/>
            <person name="Spatafora J."/>
            <person name="Crous P."/>
            <person name="Grigoriev I."/>
        </authorList>
    </citation>
    <scope>NUCLEOTIDE SEQUENCE</scope>
    <source>
        <strain evidence="2">CBS 121167</strain>
    </source>
</reference>
<dbReference type="EMBL" id="ML995511">
    <property type="protein sequence ID" value="KAF2136845.1"/>
    <property type="molecule type" value="Genomic_DNA"/>
</dbReference>
<dbReference type="RefSeq" id="XP_033392563.1">
    <property type="nucleotide sequence ID" value="XM_033535124.1"/>
</dbReference>
<protein>
    <submittedName>
        <fullName evidence="2">Uncharacterized protein</fullName>
    </submittedName>
</protein>
<keyword evidence="3" id="KW-1185">Reference proteome</keyword>
<dbReference type="AlphaFoldDB" id="A0A6A6B0R9"/>
<keyword evidence="1" id="KW-0472">Membrane</keyword>
<accession>A0A6A6B0R9</accession>
<dbReference type="GeneID" id="54292618"/>
<evidence type="ECO:0000313" key="2">
    <source>
        <dbReference type="EMBL" id="KAF2136845.1"/>
    </source>
</evidence>